<feature type="domain" description="Peptidase M56" evidence="2">
    <location>
        <begin position="10"/>
        <end position="332"/>
    </location>
</feature>
<keyword evidence="4" id="KW-1185">Reference proteome</keyword>
<dbReference type="EMBL" id="NFEZ01000001">
    <property type="protein sequence ID" value="PLT48111.1"/>
    <property type="molecule type" value="Genomic_DNA"/>
</dbReference>
<keyword evidence="1" id="KW-0812">Transmembrane</keyword>
<organism evidence="3 4">
    <name type="scientific">Paenibacillus pasadenensis</name>
    <dbReference type="NCBI Taxonomy" id="217090"/>
    <lineage>
        <taxon>Bacteria</taxon>
        <taxon>Bacillati</taxon>
        <taxon>Bacillota</taxon>
        <taxon>Bacilli</taxon>
        <taxon>Bacillales</taxon>
        <taxon>Paenibacillaceae</taxon>
        <taxon>Paenibacillus</taxon>
    </lineage>
</organism>
<proteinExistence type="predicted"/>
<evidence type="ECO:0000313" key="4">
    <source>
        <dbReference type="Proteomes" id="UP000234789"/>
    </source>
</evidence>
<name>A0A2N5NCP0_9BACL</name>
<feature type="transmembrane region" description="Helical" evidence="1">
    <location>
        <begin position="40"/>
        <end position="57"/>
    </location>
</feature>
<evidence type="ECO:0000313" key="3">
    <source>
        <dbReference type="EMBL" id="PLT48111.1"/>
    </source>
</evidence>
<feature type="transmembrane region" description="Helical" evidence="1">
    <location>
        <begin position="192"/>
        <end position="209"/>
    </location>
</feature>
<sequence length="752" mass="83046">MSALEAIFLLLLQASIGSSALIALVLLLRRWREGRLLPRVMPLLWLLVLVKLLVPALPETPFNLFRVVPALVQEASSVVSEAPAKSAASGPASLPAAAQPAAPGAEASAISTTDSDKPTAAAAPDPAASALSLWLMLGALVWLAGMLALGGTGLYAALRFRRILKHAVPVQEASVLFALEACRQRLDIRRRIGLYELPGRAGPFVYGWMRPAVYMPAGFAAEADSRQLTHVLLHELIHVKRKDVWVGALWAAVAAIYWFNPFVWLALRSMKADREIACDAGVLDALGEREGSSYGMTLLQLARRPGPRPAPGLPFALFPQKRGELKRRIAMIARFREGSYRLSFPIIVLALAASAVLLMMASAPLQGPKTLETASAKGDSRGPGSLGITRNMDDFKWFSSLDRLRVHTNFDFKVPDDLPQGYKMSHLNVDQAVREEEKDRVTVGFVSMSPAAGYVPRFELKASLNDLRETYRVQPGEEFWTNAPAMWGKPEPIAFRHEPAEFAGIQGTLVTEVQNYAWHLPEHAKTFIWKDGDVWYALDYFSENHSQKEGTPQHWMNLSDAQRDQVLRSFVWPDQVKATDYSGAGEPFPLYDTEDLDAATKILGFEPMLPKTIMTEKLTLDNAVMLQRGGRNISYPSLIVSDSLESTYRAPSNAPIGDRNDTVSFYQGSGPLVEADKLIPPSRISLHGMDLLVVKDSNSATNPYGFDKGYNDDRTHTYYIWESGGRHYVAFFRGMDGFHNEVLKELVGLTKS</sequence>
<dbReference type="Pfam" id="PF05569">
    <property type="entry name" value="Peptidase_M56"/>
    <property type="match status" value="1"/>
</dbReference>
<reference evidence="3 4" key="1">
    <citation type="submission" date="2017-05" db="EMBL/GenBank/DDBJ databases">
        <title>Functional genome analysis of Paenibacillus pasadenensis strain R16: insights on endophytic life style and antifungal activity.</title>
        <authorList>
            <person name="Passera A."/>
            <person name="Marcolungo L."/>
            <person name="Casati P."/>
            <person name="Brasca M."/>
            <person name="Quaglino F."/>
            <person name="Delledonne M."/>
        </authorList>
    </citation>
    <scope>NUCLEOTIDE SEQUENCE [LARGE SCALE GENOMIC DNA]</scope>
    <source>
        <strain evidence="3 4">R16</strain>
    </source>
</reference>
<feature type="transmembrane region" description="Helical" evidence="1">
    <location>
        <begin position="244"/>
        <end position="267"/>
    </location>
</feature>
<dbReference type="Proteomes" id="UP000234789">
    <property type="component" value="Unassembled WGS sequence"/>
</dbReference>
<keyword evidence="1" id="KW-1133">Transmembrane helix</keyword>
<feature type="transmembrane region" description="Helical" evidence="1">
    <location>
        <begin position="133"/>
        <end position="158"/>
    </location>
</feature>
<accession>A0A2N5NCP0</accession>
<evidence type="ECO:0000256" key="1">
    <source>
        <dbReference type="SAM" id="Phobius"/>
    </source>
</evidence>
<dbReference type="RefSeq" id="WP_101807518.1">
    <property type="nucleotide sequence ID" value="NZ_NFEZ01000001.1"/>
</dbReference>
<dbReference type="PANTHER" id="PTHR34978:SF3">
    <property type="entry name" value="SLR0241 PROTEIN"/>
    <property type="match status" value="1"/>
</dbReference>
<dbReference type="InterPro" id="IPR052173">
    <property type="entry name" value="Beta-lactam_resp_regulator"/>
</dbReference>
<gene>
    <name evidence="3" type="ORF">B8V81_0243</name>
</gene>
<dbReference type="PANTHER" id="PTHR34978">
    <property type="entry name" value="POSSIBLE SENSOR-TRANSDUCER PROTEIN BLAR"/>
    <property type="match status" value="1"/>
</dbReference>
<feature type="transmembrane region" description="Helical" evidence="1">
    <location>
        <begin position="342"/>
        <end position="361"/>
    </location>
</feature>
<comment type="caution">
    <text evidence="3">The sequence shown here is derived from an EMBL/GenBank/DDBJ whole genome shotgun (WGS) entry which is preliminary data.</text>
</comment>
<dbReference type="InterPro" id="IPR008756">
    <property type="entry name" value="Peptidase_M56"/>
</dbReference>
<dbReference type="CDD" id="cd07341">
    <property type="entry name" value="M56_BlaR1_MecR1_like"/>
    <property type="match status" value="1"/>
</dbReference>
<evidence type="ECO:0000259" key="2">
    <source>
        <dbReference type="Pfam" id="PF05569"/>
    </source>
</evidence>
<protein>
    <submittedName>
        <fullName evidence="3">Regulatory sensor-transducer, BlaR1/MecR1 family</fullName>
    </submittedName>
</protein>
<dbReference type="AlphaFoldDB" id="A0A2N5NCP0"/>
<keyword evidence="1" id="KW-0472">Membrane</keyword>
<feature type="transmembrane region" description="Helical" evidence="1">
    <location>
        <begin position="6"/>
        <end position="28"/>
    </location>
</feature>